<evidence type="ECO:0000313" key="2">
    <source>
        <dbReference type="Proteomes" id="UP001433508"/>
    </source>
</evidence>
<reference evidence="2" key="1">
    <citation type="journal article" date="2024" name="Front. Bioeng. Biotechnol.">
        <title>Genome-scale model development and genomic sequencing of the oleaginous clade Lipomyces.</title>
        <authorList>
            <person name="Czajka J.J."/>
            <person name="Han Y."/>
            <person name="Kim J."/>
            <person name="Mondo S.J."/>
            <person name="Hofstad B.A."/>
            <person name="Robles A."/>
            <person name="Haridas S."/>
            <person name="Riley R."/>
            <person name="LaButti K."/>
            <person name="Pangilinan J."/>
            <person name="Andreopoulos W."/>
            <person name="Lipzen A."/>
            <person name="Yan J."/>
            <person name="Wang M."/>
            <person name="Ng V."/>
            <person name="Grigoriev I.V."/>
            <person name="Spatafora J.W."/>
            <person name="Magnuson J.K."/>
            <person name="Baker S.E."/>
            <person name="Pomraning K.R."/>
        </authorList>
    </citation>
    <scope>NUCLEOTIDE SEQUENCE [LARGE SCALE GENOMIC DNA]</scope>
    <source>
        <strain evidence="2">CBS 7786</strain>
    </source>
</reference>
<dbReference type="Proteomes" id="UP001433508">
    <property type="component" value="Unassembled WGS sequence"/>
</dbReference>
<accession>A0ACC3T0A5</accession>
<evidence type="ECO:0000313" key="1">
    <source>
        <dbReference type="EMBL" id="KAK9236975.1"/>
    </source>
</evidence>
<proteinExistence type="predicted"/>
<gene>
    <name evidence="1" type="ORF">V1525DRAFT_388921</name>
</gene>
<name>A0ACC3T0A5_LIPKO</name>
<comment type="caution">
    <text evidence="1">The sequence shown here is derived from an EMBL/GenBank/DDBJ whole genome shotgun (WGS) entry which is preliminary data.</text>
</comment>
<dbReference type="EMBL" id="MU971376">
    <property type="protein sequence ID" value="KAK9236975.1"/>
    <property type="molecule type" value="Genomic_DNA"/>
</dbReference>
<sequence length="454" mass="50939">MSSDEYSATGAAKIGPSLKDFTNIFVLSPTSNSEQVLFEVPKALVVDPFRQRRAHQKSRTGCENCRRRRVKCNDETPCASCSRRGERCQRVVRGNGVTSIPSSPAQTLLPGSESTGAVVNLLHLKLFHHFQTWTLQTLLFAPEVWGHALQLSFQFEFLTNAILCVAARHLAVLQPEDATYPAAASSHLCRALSLFRHELFNNFNSTNLDAFVATSFLLQYEMWISTDFFSPQDDGLVSFDPSRDRIFAFSSSLKEVFLKNVPLILHQPSVFMRYIQHNPGDILVGAAQISNGTLAKYHDYFSYHRPLSLKLLSIPLPYTRSTDLAISNPCHHVPKTPDAPDPIEDGYAPVVTQLCLILSFLPETRPPEAVSADSPLLPDLARFIFSFPVLCRGPFVSMVQQSDPHALLLLYHFYRAVRILLPPDQCWWAHKRATVSETLLKEWLARESAKQADA</sequence>
<keyword evidence="2" id="KW-1185">Reference proteome</keyword>
<protein>
    <submittedName>
        <fullName evidence="1">Uncharacterized protein</fullName>
    </submittedName>
</protein>
<organism evidence="1 2">
    <name type="scientific">Lipomyces kononenkoae</name>
    <name type="common">Yeast</name>
    <dbReference type="NCBI Taxonomy" id="34357"/>
    <lineage>
        <taxon>Eukaryota</taxon>
        <taxon>Fungi</taxon>
        <taxon>Dikarya</taxon>
        <taxon>Ascomycota</taxon>
        <taxon>Saccharomycotina</taxon>
        <taxon>Lipomycetes</taxon>
        <taxon>Lipomycetales</taxon>
        <taxon>Lipomycetaceae</taxon>
        <taxon>Lipomyces</taxon>
    </lineage>
</organism>